<keyword evidence="1" id="KW-1133">Transmembrane helix</keyword>
<keyword evidence="1" id="KW-0812">Transmembrane</keyword>
<reference evidence="2" key="1">
    <citation type="submission" date="2022-12" db="EMBL/GenBank/DDBJ databases">
        <title>Bacterial isolates from different developmental stages of Nematostella vectensis.</title>
        <authorList>
            <person name="Fraune S."/>
        </authorList>
    </citation>
    <scope>NUCLEOTIDE SEQUENCE</scope>
    <source>
        <strain evidence="2">G21632-S1</strain>
    </source>
</reference>
<feature type="transmembrane region" description="Helical" evidence="1">
    <location>
        <begin position="12"/>
        <end position="30"/>
    </location>
</feature>
<evidence type="ECO:0000313" key="2">
    <source>
        <dbReference type="EMBL" id="MCZ4298360.1"/>
    </source>
</evidence>
<evidence type="ECO:0000256" key="1">
    <source>
        <dbReference type="SAM" id="Phobius"/>
    </source>
</evidence>
<accession>A0ABT4LVE7</accession>
<organism evidence="2 3">
    <name type="scientific">Henriciella marina</name>
    <dbReference type="NCBI Taxonomy" id="453851"/>
    <lineage>
        <taxon>Bacteria</taxon>
        <taxon>Pseudomonadati</taxon>
        <taxon>Pseudomonadota</taxon>
        <taxon>Alphaproteobacteria</taxon>
        <taxon>Hyphomonadales</taxon>
        <taxon>Hyphomonadaceae</taxon>
        <taxon>Henriciella</taxon>
    </lineage>
</organism>
<name>A0ABT4LVE7_9PROT</name>
<keyword evidence="1" id="KW-0472">Membrane</keyword>
<comment type="caution">
    <text evidence="2">The sequence shown here is derived from an EMBL/GenBank/DDBJ whole genome shotgun (WGS) entry which is preliminary data.</text>
</comment>
<sequence length="157" mass="17768">MHEQARYSSGLGWIWALIGLIVIILLLFGASQSGIFSNKHSDDPIFQACTDTYGRDNCSCFAGILRMQLTTNAYDKYVEDLKPDRRRYRYFDGRLAENSFTGRDAGVCVDASDICEVPVCEPRYNLPRENYGIDSALLPQSQERLYEGTSETWDQGS</sequence>
<proteinExistence type="predicted"/>
<protein>
    <submittedName>
        <fullName evidence="2">Uncharacterized protein</fullName>
    </submittedName>
</protein>
<gene>
    <name evidence="2" type="ORF">O4G74_09850</name>
</gene>
<dbReference type="EMBL" id="JAPWGW010000003">
    <property type="protein sequence ID" value="MCZ4298360.1"/>
    <property type="molecule type" value="Genomic_DNA"/>
</dbReference>
<keyword evidence="3" id="KW-1185">Reference proteome</keyword>
<dbReference type="Proteomes" id="UP001083770">
    <property type="component" value="Unassembled WGS sequence"/>
</dbReference>
<evidence type="ECO:0000313" key="3">
    <source>
        <dbReference type="Proteomes" id="UP001083770"/>
    </source>
</evidence>